<dbReference type="EMBL" id="QQPC01000035">
    <property type="protein sequence ID" value="REA81845.1"/>
    <property type="molecule type" value="Genomic_DNA"/>
</dbReference>
<dbReference type="InterPro" id="IPR018334">
    <property type="entry name" value="ArsR_HTH"/>
</dbReference>
<dbReference type="PROSITE" id="PS00846">
    <property type="entry name" value="HTH_ARSR_1"/>
    <property type="match status" value="1"/>
</dbReference>
<reference evidence="6 11" key="4">
    <citation type="submission" date="2018-11" db="EMBL/GenBank/DDBJ databases">
        <authorList>
            <consortium name="Veterinary Laboratory Investigation and Response Network"/>
        </authorList>
    </citation>
    <scope>NUCLEOTIDE SEQUENCE [LARGE SCALE GENOMIC DNA]</scope>
    <source>
        <strain evidence="6 11">SPSE-18-VL-LA-PA-Ryan-0021</strain>
    </source>
</reference>
<keyword evidence="11" id="KW-1185">Reference proteome</keyword>
<evidence type="ECO:0000313" key="10">
    <source>
        <dbReference type="Proteomes" id="UP000256409"/>
    </source>
</evidence>
<evidence type="ECO:0000256" key="3">
    <source>
        <dbReference type="ARBA" id="ARBA00023163"/>
    </source>
</evidence>
<dbReference type="Proteomes" id="UP000246800">
    <property type="component" value="Unassembled WGS sequence"/>
</dbReference>
<dbReference type="NCBIfam" id="NF033788">
    <property type="entry name" value="HTH_metalloreg"/>
    <property type="match status" value="1"/>
</dbReference>
<dbReference type="InterPro" id="IPR036388">
    <property type="entry name" value="WH-like_DNA-bd_sf"/>
</dbReference>
<dbReference type="OMA" id="HKQGIVK"/>
<proteinExistence type="predicted"/>
<dbReference type="PANTHER" id="PTHR43132">
    <property type="entry name" value="ARSENICAL RESISTANCE OPERON REPRESSOR ARSR-RELATED"/>
    <property type="match status" value="1"/>
</dbReference>
<dbReference type="SMART" id="SM00418">
    <property type="entry name" value="HTH_ARSR"/>
    <property type="match status" value="1"/>
</dbReference>
<dbReference type="Proteomes" id="UP000256409">
    <property type="component" value="Unassembled WGS sequence"/>
</dbReference>
<dbReference type="CDD" id="cd00090">
    <property type="entry name" value="HTH_ARSR"/>
    <property type="match status" value="1"/>
</dbReference>
<dbReference type="Pfam" id="PF01022">
    <property type="entry name" value="HTH_5"/>
    <property type="match status" value="1"/>
</dbReference>
<dbReference type="RefSeq" id="WP_014614045.1">
    <property type="nucleotide sequence ID" value="NZ_AP019372.1"/>
</dbReference>
<evidence type="ECO:0000313" key="11">
    <source>
        <dbReference type="Proteomes" id="UP000600220"/>
    </source>
</evidence>
<dbReference type="GeneID" id="93825074"/>
<keyword evidence="3" id="KW-0804">Transcription</keyword>
<evidence type="ECO:0000259" key="5">
    <source>
        <dbReference type="PROSITE" id="PS50987"/>
    </source>
</evidence>
<evidence type="ECO:0000313" key="9">
    <source>
        <dbReference type="Proteomes" id="UP000246800"/>
    </source>
</evidence>
<organism evidence="7 9">
    <name type="scientific">Staphylococcus pseudintermedius</name>
    <dbReference type="NCBI Taxonomy" id="283734"/>
    <lineage>
        <taxon>Bacteria</taxon>
        <taxon>Bacillati</taxon>
        <taxon>Bacillota</taxon>
        <taxon>Bacilli</taxon>
        <taxon>Bacillales</taxon>
        <taxon>Staphylococcaceae</taxon>
        <taxon>Staphylococcus</taxon>
        <taxon>Staphylococcus intermedius group</taxon>
    </lineage>
</organism>
<name>A0A161WKT6_STAPS</name>
<dbReference type="PRINTS" id="PR00778">
    <property type="entry name" value="HTHARSR"/>
</dbReference>
<evidence type="ECO:0000256" key="2">
    <source>
        <dbReference type="ARBA" id="ARBA00023125"/>
    </source>
</evidence>
<dbReference type="eggNOG" id="COG0640">
    <property type="taxonomic scope" value="Bacteria"/>
</dbReference>
<feature type="domain" description="HTH arsR-type" evidence="5">
    <location>
        <begin position="25"/>
        <end position="120"/>
    </location>
</feature>
<evidence type="ECO:0000256" key="1">
    <source>
        <dbReference type="ARBA" id="ARBA00023015"/>
    </source>
</evidence>
<dbReference type="EMBL" id="QEIT01000017">
    <property type="protein sequence ID" value="PWZ76221.1"/>
    <property type="molecule type" value="Genomic_DNA"/>
</dbReference>
<reference evidence="10" key="3">
    <citation type="journal article" date="2018" name="Vet. Microbiol.">
        <title>Molecular epidemiology of methicillin-resistant staphylococci amongst veterinary personnel, personnel-owned pets, patients and the hospital environment of two companion animal veterinary hospitals.</title>
        <authorList>
            <person name="Worthing K.A."/>
            <person name="Brown J."/>
            <person name="Gerber L."/>
            <person name="Abraham S."/>
            <person name="Trott D."/>
            <person name="Norris J.M."/>
        </authorList>
    </citation>
    <scope>NUCLEOTIDE SEQUENCE [LARGE SCALE GENOMIC DNA]</scope>
    <source>
        <strain evidence="10">ST496-2</strain>
    </source>
</reference>
<dbReference type="GO" id="GO:0003700">
    <property type="term" value="F:DNA-binding transcription factor activity"/>
    <property type="evidence" value="ECO:0007669"/>
    <property type="project" value="InterPro"/>
</dbReference>
<dbReference type="OrthoDB" id="9794330at2"/>
<dbReference type="InterPro" id="IPR011991">
    <property type="entry name" value="ArsR-like_HTH"/>
</dbReference>
<comment type="caution">
    <text evidence="7">The sequence shown here is derived from an EMBL/GenBank/DDBJ whole genome shotgun (WGS) entry which is preliminary data.</text>
</comment>
<reference evidence="7 9" key="1">
    <citation type="journal article" date="2018" name="Vet. Microbiol.">
        <title>Clonal diversity and geographic distribution of methicillin-resistant Staphylococcus pseudintermedius from Australian animals: Discovery of novel sequence types.</title>
        <authorList>
            <person name="Worthing K.A."/>
            <person name="Abraham S."/>
            <person name="Coombs G.W."/>
            <person name="Pang S."/>
            <person name="Saputra S."/>
            <person name="Jordan D."/>
            <person name="Trott D.J."/>
            <person name="Norris J.M."/>
        </authorList>
    </citation>
    <scope>NUCLEOTIDE SEQUENCE [LARGE SCALE GENOMIC DNA]</scope>
    <source>
        <strain evidence="7 9">ST525 1</strain>
    </source>
</reference>
<accession>A0A161WKT6</accession>
<dbReference type="Gene3D" id="1.10.10.10">
    <property type="entry name" value="Winged helix-like DNA-binding domain superfamily/Winged helix DNA-binding domain"/>
    <property type="match status" value="1"/>
</dbReference>
<dbReference type="GO" id="GO:0003677">
    <property type="term" value="F:DNA binding"/>
    <property type="evidence" value="ECO:0007669"/>
    <property type="project" value="UniProtKB-KW"/>
</dbReference>
<keyword evidence="1" id="KW-0805">Transcription regulation</keyword>
<dbReference type="SUPFAM" id="SSF46785">
    <property type="entry name" value="Winged helix' DNA-binding domain"/>
    <property type="match status" value="1"/>
</dbReference>
<dbReference type="EMBL" id="AAXKXX010000001">
    <property type="protein sequence ID" value="EGQ4383548.1"/>
    <property type="molecule type" value="Genomic_DNA"/>
</dbReference>
<evidence type="ECO:0000256" key="4">
    <source>
        <dbReference type="ARBA" id="ARBA00043263"/>
    </source>
</evidence>
<evidence type="ECO:0000313" key="7">
    <source>
        <dbReference type="EMBL" id="PWZ76221.1"/>
    </source>
</evidence>
<dbReference type="PROSITE" id="PS50987">
    <property type="entry name" value="HTH_ARSR_2"/>
    <property type="match status" value="1"/>
</dbReference>
<dbReference type="PANTHER" id="PTHR43132:SF6">
    <property type="entry name" value="HTH-TYPE TRANSCRIPTIONAL REPRESSOR CZRA"/>
    <property type="match status" value="1"/>
</dbReference>
<keyword evidence="2" id="KW-0238">DNA-binding</keyword>
<dbReference type="InterPro" id="IPR036390">
    <property type="entry name" value="WH_DNA-bd_sf"/>
</dbReference>
<dbReference type="GO" id="GO:0046686">
    <property type="term" value="P:response to cadmium ion"/>
    <property type="evidence" value="ECO:0007669"/>
    <property type="project" value="UniProtKB-KW"/>
</dbReference>
<sequence>MTQKIATCDTFSIDVEAVQQSKEEIAASNIEQVSQMFKSIADINRSKIVLVLCHHNELCVCDIAEILNVTVANASHHLRSLYKNGIVTFRKSGKRAFYRLYDEHIRQLMMISIEHKKEVDDDDSKS</sequence>
<reference evidence="8" key="2">
    <citation type="journal article" date="2018" name="Vet. Microbiol.">
        <title>Methicillin-resistant staphylococci amongst veterinary personnel, personnel-owned pets, patients and the hospital environment of two small animal veterinary hospitals.</title>
        <authorList>
            <person name="Worthing K.A."/>
            <person name="Brown J."/>
            <person name="Gerber L."/>
            <person name="Abraham S."/>
            <person name="Trott D."/>
            <person name="Norris J.M."/>
        </authorList>
    </citation>
    <scope>NUCLEOTIDE SEQUENCE</scope>
    <source>
        <strain evidence="8">ST496-2</strain>
    </source>
</reference>
<protein>
    <submittedName>
        <fullName evidence="7">Transcriptional regulator</fullName>
    </submittedName>
</protein>
<keyword evidence="4" id="KW-0105">Cadmium resistance</keyword>
<dbReference type="InterPro" id="IPR051011">
    <property type="entry name" value="Metal_resp_trans_reg"/>
</dbReference>
<gene>
    <name evidence="7" type="ORF">DD902_03550</name>
    <name evidence="8" type="ORF">DV961_06420</name>
    <name evidence="6" type="ORF">EGV54_00340</name>
</gene>
<dbReference type="InterPro" id="IPR001845">
    <property type="entry name" value="HTH_ArsR_DNA-bd_dom"/>
</dbReference>
<dbReference type="AlphaFoldDB" id="A0A161WKT6"/>
<evidence type="ECO:0000313" key="6">
    <source>
        <dbReference type="EMBL" id="EGQ4383548.1"/>
    </source>
</evidence>
<evidence type="ECO:0000313" key="8">
    <source>
        <dbReference type="EMBL" id="REA81845.1"/>
    </source>
</evidence>
<dbReference type="Proteomes" id="UP000600220">
    <property type="component" value="Unassembled WGS sequence"/>
</dbReference>